<comment type="similarity">
    <text evidence="4">Belongs to the acetyltransferase family.</text>
</comment>
<dbReference type="STRING" id="133381.A0A2T9YEL8"/>
<evidence type="ECO:0000256" key="11">
    <source>
        <dbReference type="ARBA" id="ARBA00023315"/>
    </source>
</evidence>
<evidence type="ECO:0000256" key="10">
    <source>
        <dbReference type="ARBA" id="ARBA00023128"/>
    </source>
</evidence>
<keyword evidence="18" id="KW-1185">Reference proteome</keyword>
<dbReference type="Gene3D" id="3.40.630.30">
    <property type="match status" value="1"/>
</dbReference>
<dbReference type="Pfam" id="PF04768">
    <property type="entry name" value="NAT"/>
    <property type="match status" value="1"/>
</dbReference>
<accession>A0A2T9YEL8</accession>
<proteinExistence type="inferred from homology"/>
<comment type="catalytic activity">
    <reaction evidence="14">
        <text>L-glutamate + acetyl-CoA = N-acetyl-L-glutamate + CoA + H(+)</text>
        <dbReference type="Rhea" id="RHEA:24292"/>
        <dbReference type="ChEBI" id="CHEBI:15378"/>
        <dbReference type="ChEBI" id="CHEBI:29985"/>
        <dbReference type="ChEBI" id="CHEBI:44337"/>
        <dbReference type="ChEBI" id="CHEBI:57287"/>
        <dbReference type="ChEBI" id="CHEBI:57288"/>
        <dbReference type="EC" id="2.3.1.1"/>
    </reaction>
</comment>
<keyword evidence="10" id="KW-0496">Mitochondrion</keyword>
<evidence type="ECO:0000256" key="6">
    <source>
        <dbReference type="ARBA" id="ARBA00018802"/>
    </source>
</evidence>
<dbReference type="EMBL" id="MBFS01002928">
    <property type="protein sequence ID" value="PVU90782.1"/>
    <property type="molecule type" value="Genomic_DNA"/>
</dbReference>
<evidence type="ECO:0000256" key="12">
    <source>
        <dbReference type="ARBA" id="ARBA00030346"/>
    </source>
</evidence>
<evidence type="ECO:0000313" key="18">
    <source>
        <dbReference type="Proteomes" id="UP000245609"/>
    </source>
</evidence>
<feature type="region of interest" description="Disordered" evidence="15">
    <location>
        <begin position="511"/>
        <end position="532"/>
    </location>
</feature>
<evidence type="ECO:0000313" key="17">
    <source>
        <dbReference type="EMBL" id="PVU90782.1"/>
    </source>
</evidence>
<feature type="domain" description="N-acetyltransferase" evidence="16">
    <location>
        <begin position="546"/>
        <end position="757"/>
    </location>
</feature>
<keyword evidence="9" id="KW-0809">Transit peptide</keyword>
<gene>
    <name evidence="17" type="ORF">BB560_006178</name>
</gene>
<dbReference type="OrthoDB" id="5585968at2759"/>
<dbReference type="PANTHER" id="PTHR23342">
    <property type="entry name" value="N-ACETYLGLUTAMATE SYNTHASE"/>
    <property type="match status" value="1"/>
</dbReference>
<comment type="function">
    <text evidence="1">N-acetylglutamate synthase involved in arginine biosynthesis.</text>
</comment>
<dbReference type="GO" id="GO:0006592">
    <property type="term" value="P:ornithine biosynthetic process"/>
    <property type="evidence" value="ECO:0007669"/>
    <property type="project" value="TreeGrafter"/>
</dbReference>
<dbReference type="InterPro" id="IPR006855">
    <property type="entry name" value="Vertebrate-like_GNAT_dom"/>
</dbReference>
<dbReference type="Proteomes" id="UP000245609">
    <property type="component" value="Unassembled WGS sequence"/>
</dbReference>
<keyword evidence="7" id="KW-0028">Amino-acid biosynthesis</keyword>
<dbReference type="EC" id="2.3.1.1" evidence="5"/>
<evidence type="ECO:0000256" key="8">
    <source>
        <dbReference type="ARBA" id="ARBA00022679"/>
    </source>
</evidence>
<comment type="subcellular location">
    <subcellularLocation>
        <location evidence="2">Mitochondrion</location>
    </subcellularLocation>
</comment>
<evidence type="ECO:0000256" key="3">
    <source>
        <dbReference type="ARBA" id="ARBA00004925"/>
    </source>
</evidence>
<evidence type="ECO:0000256" key="4">
    <source>
        <dbReference type="ARBA" id="ARBA00008694"/>
    </source>
</evidence>
<evidence type="ECO:0000256" key="2">
    <source>
        <dbReference type="ARBA" id="ARBA00004173"/>
    </source>
</evidence>
<dbReference type="PANTHER" id="PTHR23342:SF4">
    <property type="entry name" value="AMINO-ACID ACETYLTRANSFERASE, MITOCHONDRIAL"/>
    <property type="match status" value="1"/>
</dbReference>
<evidence type="ECO:0000256" key="1">
    <source>
        <dbReference type="ARBA" id="ARBA00002294"/>
    </source>
</evidence>
<dbReference type="UniPathway" id="UPA00068"/>
<evidence type="ECO:0000259" key="16">
    <source>
        <dbReference type="PROSITE" id="PS51731"/>
    </source>
</evidence>
<comment type="caution">
    <text evidence="17">The sequence shown here is derived from an EMBL/GenBank/DDBJ whole genome shotgun (WGS) entry which is preliminary data.</text>
</comment>
<organism evidence="17 18">
    <name type="scientific">Smittium megazygosporum</name>
    <dbReference type="NCBI Taxonomy" id="133381"/>
    <lineage>
        <taxon>Eukaryota</taxon>
        <taxon>Fungi</taxon>
        <taxon>Fungi incertae sedis</taxon>
        <taxon>Zoopagomycota</taxon>
        <taxon>Kickxellomycotina</taxon>
        <taxon>Harpellomycetes</taxon>
        <taxon>Harpellales</taxon>
        <taxon>Legeriomycetaceae</taxon>
        <taxon>Smittium</taxon>
    </lineage>
</organism>
<keyword evidence="11" id="KW-0012">Acyltransferase</keyword>
<dbReference type="GO" id="GO:0004042">
    <property type="term" value="F:L-glutamate N-acetyltransferase activity"/>
    <property type="evidence" value="ECO:0007669"/>
    <property type="project" value="TreeGrafter"/>
</dbReference>
<evidence type="ECO:0000256" key="15">
    <source>
        <dbReference type="SAM" id="MobiDB-lite"/>
    </source>
</evidence>
<evidence type="ECO:0000256" key="7">
    <source>
        <dbReference type="ARBA" id="ARBA00022605"/>
    </source>
</evidence>
<sequence>MVIPLPSFSRLNPLHTSAQSQNRPNIPIFSVKKKSYSKSQQKDRDLLQVVMETKLSKKEASKLLSKLQAHESLLNTKISDPNIPSANLIMKTPLQNTTVISIQNQNTYQIKSPKVQNIKDNYSSTHVQTSFSPVSKLSPIIVYVSESDLRSNLSNLGRFAAYTFRLGIPTIIIISNNFASDTNYTKVSLNSPQIEFKHNRNSDDIDTDQMNLETELNHSLATEIEKYGGLTDCIVNGVFSVSKTNSKSSKLVQMSSDVSKILNSLGRNRIPIINTFAFDSELKFSSVPSDVTLVSLVHSLNYSLLFGEQSLHQSSNKQDFISSLNNGLNEKTQNLLDLKDSKILFLRDKNTLDYPQRVSSSYNISVLGNYSLGSSNFFTQTQESPPHPITFINLADEFPTLNESFKDHLNYFSTLYPNSGSKGDVSYNHLEFSSFRSLKFDYLTLKLANECLKILPPTSSFITANIKNSPSEIIRTLLNEKPASLYLQPSHLVKPKTSVFKLDSELQSSLSQMPKNSKPSQLDQSAKPVNSLSPENPTYTLIRSGFPVKVYSSLKDVNITKLTQLLELSFKRKLLSEEYYSRLKAAENASSLCIIVVGDYLGAAIVILEAGIDSDVSTRLSNLSVLCFNQLGDFVKSSDGSSHENSSKTRKIRLPYLDKFAVAPAAQGTGLADILWNRLVLEFPLCTWRSRSNNMVNKWYYARSDGHIHLHNAEPDPSQPPIKKPDYHWVCFWYLNTTYTSFQKNLIDNFVHISRSIPASFI</sequence>
<evidence type="ECO:0000256" key="9">
    <source>
        <dbReference type="ARBA" id="ARBA00022946"/>
    </source>
</evidence>
<dbReference type="GO" id="GO:0006526">
    <property type="term" value="P:L-arginine biosynthetic process"/>
    <property type="evidence" value="ECO:0007669"/>
    <property type="project" value="UniProtKB-UniPathway"/>
</dbReference>
<reference evidence="17 18" key="1">
    <citation type="journal article" date="2018" name="MBio">
        <title>Comparative Genomics Reveals the Core Gene Toolbox for the Fungus-Insect Symbiosis.</title>
        <authorList>
            <person name="Wang Y."/>
            <person name="Stata M."/>
            <person name="Wang W."/>
            <person name="Stajich J.E."/>
            <person name="White M.M."/>
            <person name="Moncalvo J.M."/>
        </authorList>
    </citation>
    <scope>NUCLEOTIDE SEQUENCE [LARGE SCALE GENOMIC DNA]</scope>
    <source>
        <strain evidence="17 18">SC-DP-2</strain>
    </source>
</reference>
<comment type="pathway">
    <text evidence="3">Amino-acid biosynthesis; L-arginine biosynthesis; N(2)-acetyl-L-ornithine from L-glutamate: step 1/4.</text>
</comment>
<evidence type="ECO:0000256" key="14">
    <source>
        <dbReference type="ARBA" id="ARBA00048372"/>
    </source>
</evidence>
<keyword evidence="8" id="KW-0808">Transferase</keyword>
<evidence type="ECO:0000256" key="13">
    <source>
        <dbReference type="ARBA" id="ARBA00033251"/>
    </source>
</evidence>
<evidence type="ECO:0000256" key="5">
    <source>
        <dbReference type="ARBA" id="ARBA00012697"/>
    </source>
</evidence>
<dbReference type="AlphaFoldDB" id="A0A2T9YEL8"/>
<name>A0A2T9YEL8_9FUNG</name>
<dbReference type="GO" id="GO:0005759">
    <property type="term" value="C:mitochondrial matrix"/>
    <property type="evidence" value="ECO:0007669"/>
    <property type="project" value="TreeGrafter"/>
</dbReference>
<dbReference type="PROSITE" id="PS51731">
    <property type="entry name" value="GNAT_NAGS"/>
    <property type="match status" value="1"/>
</dbReference>
<protein>
    <recommendedName>
        <fullName evidence="6">Amino-acid acetyltransferase, mitochondrial</fullName>
        <ecNumber evidence="5">2.3.1.1</ecNumber>
    </recommendedName>
    <alternativeName>
        <fullName evidence="12">Glutamate N-acetyltransferase</fullName>
    </alternativeName>
    <alternativeName>
        <fullName evidence="13">N-acetylglutamate synthase</fullName>
    </alternativeName>
</protein>